<dbReference type="Proteomes" id="UP001231924">
    <property type="component" value="Unassembled WGS sequence"/>
</dbReference>
<feature type="region of interest" description="Disordered" evidence="1">
    <location>
        <begin position="96"/>
        <end position="161"/>
    </location>
</feature>
<dbReference type="EMBL" id="JASVWF010000002">
    <property type="protein sequence ID" value="MDL5156794.1"/>
    <property type="molecule type" value="Genomic_DNA"/>
</dbReference>
<keyword evidence="3" id="KW-1185">Reference proteome</keyword>
<gene>
    <name evidence="2" type="ORF">QRT03_12570</name>
</gene>
<feature type="compositionally biased region" description="Low complexity" evidence="1">
    <location>
        <begin position="150"/>
        <end position="161"/>
    </location>
</feature>
<reference evidence="2 3" key="1">
    <citation type="submission" date="2023-06" db="EMBL/GenBank/DDBJ databases">
        <title>Actinomycetospora Odt1-22.</title>
        <authorList>
            <person name="Supong K."/>
        </authorList>
    </citation>
    <scope>NUCLEOTIDE SEQUENCE [LARGE SCALE GENOMIC DNA]</scope>
    <source>
        <strain evidence="2 3">Odt1-22</strain>
    </source>
</reference>
<proteinExistence type="predicted"/>
<accession>A0ABT7M9C1</accession>
<evidence type="ECO:0000256" key="1">
    <source>
        <dbReference type="SAM" id="MobiDB-lite"/>
    </source>
</evidence>
<feature type="compositionally biased region" description="Acidic residues" evidence="1">
    <location>
        <begin position="18"/>
        <end position="38"/>
    </location>
</feature>
<dbReference type="RefSeq" id="WP_286053159.1">
    <property type="nucleotide sequence ID" value="NZ_JASVWF010000002.1"/>
</dbReference>
<feature type="region of interest" description="Disordered" evidence="1">
    <location>
        <begin position="252"/>
        <end position="301"/>
    </location>
</feature>
<evidence type="ECO:0000313" key="2">
    <source>
        <dbReference type="EMBL" id="MDL5156794.1"/>
    </source>
</evidence>
<feature type="region of interest" description="Disordered" evidence="1">
    <location>
        <begin position="1"/>
        <end position="38"/>
    </location>
</feature>
<evidence type="ECO:0000313" key="3">
    <source>
        <dbReference type="Proteomes" id="UP001231924"/>
    </source>
</evidence>
<name>A0ABT7M9C1_9PSEU</name>
<protein>
    <submittedName>
        <fullName evidence="2">Uncharacterized protein</fullName>
    </submittedName>
</protein>
<comment type="caution">
    <text evidence="2">The sequence shown here is derived from an EMBL/GenBank/DDBJ whole genome shotgun (WGS) entry which is preliminary data.</text>
</comment>
<organism evidence="2 3">
    <name type="scientific">Actinomycetospora termitidis</name>
    <dbReference type="NCBI Taxonomy" id="3053470"/>
    <lineage>
        <taxon>Bacteria</taxon>
        <taxon>Bacillati</taxon>
        <taxon>Actinomycetota</taxon>
        <taxon>Actinomycetes</taxon>
        <taxon>Pseudonocardiales</taxon>
        <taxon>Pseudonocardiaceae</taxon>
        <taxon>Actinomycetospora</taxon>
    </lineage>
</organism>
<feature type="compositionally biased region" description="Polar residues" evidence="1">
    <location>
        <begin position="278"/>
        <end position="287"/>
    </location>
</feature>
<feature type="compositionally biased region" description="Basic and acidic residues" evidence="1">
    <location>
        <begin position="102"/>
        <end position="112"/>
    </location>
</feature>
<sequence length="301" mass="29628">MPHVPLADGRRDQSCDPPSEDCDDEGLDDPEDGELDEDGLLEDDELLDDGLLDDDGALDGFGALLDGFGADVVDFGGVVVFGGVDVVEPGGVVELLGGGVLDDGRVDDGRVGDDDDPVPPGEAGAGPEPPDPPGAAAGAAAEDREPRSPGPASGPRAAARSTCVGVGDVADVPGAGRPRSVMTGAAGAIGAAIGPCGVGVDVVPKKAPSSLVIASEVEVPVTVWNTAVLTAAAPMSDTPATAIRRRRACVSSGEVGSPWPGEGTSVANSGTAGPDTVLHSTAASSRRSVAHSDVVPGPSAV</sequence>